<evidence type="ECO:0000256" key="1">
    <source>
        <dbReference type="ARBA" id="ARBA00022737"/>
    </source>
</evidence>
<feature type="domain" description="SLH" evidence="3">
    <location>
        <begin position="554"/>
        <end position="615"/>
    </location>
</feature>
<protein>
    <submittedName>
        <fullName evidence="4">S-layer homology domain-containing protein</fullName>
    </submittedName>
</protein>
<keyword evidence="5" id="KW-1185">Reference proteome</keyword>
<accession>A0ABV1EMS5</accession>
<dbReference type="PROSITE" id="PS51272">
    <property type="entry name" value="SLH"/>
    <property type="match status" value="1"/>
</dbReference>
<keyword evidence="1" id="KW-0677">Repeat</keyword>
<dbReference type="InterPro" id="IPR032599">
    <property type="entry name" value="YcdB/YcdC_rep_domain"/>
</dbReference>
<reference evidence="4 5" key="1">
    <citation type="submission" date="2024-03" db="EMBL/GenBank/DDBJ databases">
        <title>Human intestinal bacterial collection.</title>
        <authorList>
            <person name="Pauvert C."/>
            <person name="Hitch T.C.A."/>
            <person name="Clavel T."/>
        </authorList>
    </citation>
    <scope>NUCLEOTIDE SEQUENCE [LARGE SCALE GENOMIC DNA]</scope>
    <source>
        <strain evidence="4 5">CLA-AP-H34</strain>
    </source>
</reference>
<feature type="chain" id="PRO_5046042702" evidence="2">
    <location>
        <begin position="22"/>
        <end position="720"/>
    </location>
</feature>
<dbReference type="InterPro" id="IPR001119">
    <property type="entry name" value="SLH_dom"/>
</dbReference>
<comment type="caution">
    <text evidence="4">The sequence shown here is derived from an EMBL/GenBank/DDBJ whole genome shotgun (WGS) entry which is preliminary data.</text>
</comment>
<keyword evidence="2" id="KW-0732">Signal</keyword>
<dbReference type="Pfam" id="PF16244">
    <property type="entry name" value="DUF4901"/>
    <property type="match status" value="1"/>
</dbReference>
<proteinExistence type="predicted"/>
<dbReference type="Proteomes" id="UP001440599">
    <property type="component" value="Unassembled WGS sequence"/>
</dbReference>
<feature type="signal peptide" evidence="2">
    <location>
        <begin position="1"/>
        <end position="21"/>
    </location>
</feature>
<dbReference type="RefSeq" id="WP_349139492.1">
    <property type="nucleotide sequence ID" value="NZ_JBBMFT010000002.1"/>
</dbReference>
<sequence length="720" mass="78589">MKRLFSLLLSAALLTSTALPAASAADAADTTLTRLTQSVKQTLELDTEDYSSFRGDYAEQELATVWYLYWDGEDSSLSVSALEDGTIVDYSLDADQAVTAPGQSMPAFPQGDPEQAKAAAQAFLERVLDPTVESVVLEAPSGLDSLNGTSYRFSGTILIHGLPSPLSYSITVRAEDNVVTRFWRDVPETSFLGDIPASNADVSQKQAAEQLQSTLSMRLEYILPEGADTAVLCYLPNPVHNFYVDAKTGKLVDLTELQQDMYLFGGENSAAGDAAAPESGLSEAEQAGIQQMEGVRSSQTLDEGLRAVPEYGLKNYELVRSTFSVGEEEEDGQVPVTCLLQYSYSAGDRVSTRTFTVDARTGEVQGIYSYLPWEEGDKAALTSAQAQSRAESFLQSYYGGQWSHLALYETSGQTVEPLDDSEDGPSYVFQFARQENGYFFPEQYYTVGIDAKDGSVCSLSYQYDPSVSFDSPEGVLSDSEALQAWMDTYEVTLGYLLVPQPLDGSDPVEQRLEQMGYTSYYNLKLGYTLERETLYRGIDAKTGEPVSYAWQEEPEGLTYSDLEGHWAQSYAQRLAQYGVGYGGGSFQPDKPLTQWELVCLLYSLQSTPLNPDEADEEIRNAAYSAAYSMGVLTREERNDTAVLTRSQLVQYLLDGAGYGSVAQLEGIFTCAYPDRDSIPADGLGYAALAQGLGLVSGPYAGTRSATRGEAAAMLCRLMER</sequence>
<evidence type="ECO:0000313" key="5">
    <source>
        <dbReference type="Proteomes" id="UP001440599"/>
    </source>
</evidence>
<evidence type="ECO:0000259" key="3">
    <source>
        <dbReference type="PROSITE" id="PS51272"/>
    </source>
</evidence>
<dbReference type="Pfam" id="PF00395">
    <property type="entry name" value="SLH"/>
    <property type="match status" value="1"/>
</dbReference>
<name>A0ABV1EMS5_9FIRM</name>
<evidence type="ECO:0000256" key="2">
    <source>
        <dbReference type="SAM" id="SignalP"/>
    </source>
</evidence>
<evidence type="ECO:0000313" key="4">
    <source>
        <dbReference type="EMBL" id="MEQ2455894.1"/>
    </source>
</evidence>
<gene>
    <name evidence="4" type="ORF">WMO45_05110</name>
</gene>
<organism evidence="4 5">
    <name type="scientific">Flavonifractor hominis</name>
    <dbReference type="NCBI Taxonomy" id="3133178"/>
    <lineage>
        <taxon>Bacteria</taxon>
        <taxon>Bacillati</taxon>
        <taxon>Bacillota</taxon>
        <taxon>Clostridia</taxon>
        <taxon>Eubacteriales</taxon>
        <taxon>Oscillospiraceae</taxon>
        <taxon>Flavonifractor</taxon>
    </lineage>
</organism>
<dbReference type="EMBL" id="JBBMFT010000002">
    <property type="protein sequence ID" value="MEQ2455894.1"/>
    <property type="molecule type" value="Genomic_DNA"/>
</dbReference>